<dbReference type="Proteomes" id="UP000824028">
    <property type="component" value="Unassembled WGS sequence"/>
</dbReference>
<feature type="chain" id="PRO_5039083053" description="DUF4369 domain-containing protein" evidence="1">
    <location>
        <begin position="20"/>
        <end position="321"/>
    </location>
</feature>
<organism evidence="2 3">
    <name type="scientific">Candidatus Bacteroides merdigallinarum</name>
    <dbReference type="NCBI Taxonomy" id="2838473"/>
    <lineage>
        <taxon>Bacteria</taxon>
        <taxon>Pseudomonadati</taxon>
        <taxon>Bacteroidota</taxon>
        <taxon>Bacteroidia</taxon>
        <taxon>Bacteroidales</taxon>
        <taxon>Bacteroidaceae</taxon>
        <taxon>Bacteroides</taxon>
    </lineage>
</organism>
<keyword evidence="1" id="KW-0732">Signal</keyword>
<evidence type="ECO:0000313" key="3">
    <source>
        <dbReference type="Proteomes" id="UP000824028"/>
    </source>
</evidence>
<proteinExistence type="predicted"/>
<feature type="signal peptide" evidence="1">
    <location>
        <begin position="1"/>
        <end position="19"/>
    </location>
</feature>
<evidence type="ECO:0000313" key="2">
    <source>
        <dbReference type="EMBL" id="HIZ32493.1"/>
    </source>
</evidence>
<reference evidence="2" key="2">
    <citation type="submission" date="2021-04" db="EMBL/GenBank/DDBJ databases">
        <authorList>
            <person name="Gilroy R."/>
        </authorList>
    </citation>
    <scope>NUCLEOTIDE SEQUENCE</scope>
    <source>
        <strain evidence="2">ChiHjej9B8-1298</strain>
    </source>
</reference>
<evidence type="ECO:0008006" key="4">
    <source>
        <dbReference type="Google" id="ProtNLM"/>
    </source>
</evidence>
<dbReference type="EMBL" id="DXBX01000023">
    <property type="protein sequence ID" value="HIZ32493.1"/>
    <property type="molecule type" value="Genomic_DNA"/>
</dbReference>
<accession>A0A9D2E7Y5</accession>
<gene>
    <name evidence="2" type="ORF">H9814_02940</name>
</gene>
<name>A0A9D2E7Y5_9BACE</name>
<comment type="caution">
    <text evidence="2">The sequence shown here is derived from an EMBL/GenBank/DDBJ whole genome shotgun (WGS) entry which is preliminary data.</text>
</comment>
<dbReference type="AlphaFoldDB" id="A0A9D2E7Y5"/>
<evidence type="ECO:0000256" key="1">
    <source>
        <dbReference type="SAM" id="SignalP"/>
    </source>
</evidence>
<protein>
    <recommendedName>
        <fullName evidence="4">DUF4369 domain-containing protein</fullName>
    </recommendedName>
</protein>
<reference evidence="2" key="1">
    <citation type="journal article" date="2021" name="PeerJ">
        <title>Extensive microbial diversity within the chicken gut microbiome revealed by metagenomics and culture.</title>
        <authorList>
            <person name="Gilroy R."/>
            <person name="Ravi A."/>
            <person name="Getino M."/>
            <person name="Pursley I."/>
            <person name="Horton D.L."/>
            <person name="Alikhan N.F."/>
            <person name="Baker D."/>
            <person name="Gharbi K."/>
            <person name="Hall N."/>
            <person name="Watson M."/>
            <person name="Adriaenssens E.M."/>
            <person name="Foster-Nyarko E."/>
            <person name="Jarju S."/>
            <person name="Secka A."/>
            <person name="Antonio M."/>
            <person name="Oren A."/>
            <person name="Chaudhuri R.R."/>
            <person name="La Ragione R."/>
            <person name="Hildebrand F."/>
            <person name="Pallen M.J."/>
        </authorList>
    </citation>
    <scope>NUCLEOTIDE SEQUENCE</scope>
    <source>
        <strain evidence="2">ChiHjej9B8-1298</strain>
    </source>
</reference>
<sequence>MKTSIITIILLAMGWVAYAQPNRQQLAAYDELNKWVTDPPHTIMLTDPKGGSTTRNAYGTVIDTDEYGTLYVTPCYFLTDRYSIYAQKLGPQTYIIATIGNAGVLYSVKGNRINPNCAKEFDWKLMPRLGLNVPYEYDFETPINYYRLNEQGKRVLKKDKFPEIIQKLFKDFPEYYERYSIHCKKMNFNDPYYVSLLIEALIRYDKSDFITKLTGNMLTFCAAGFKARSGSTSFRVLEYAASGNVSPLEPVIPASKENDEITFYDKDERSYSKNYLNQVESTPTIPQDYSNVQFDGEPCLLTDLYGFKAVFDDSRMYYLGQ</sequence>